<evidence type="ECO:0000256" key="2">
    <source>
        <dbReference type="ARBA" id="ARBA00022963"/>
    </source>
</evidence>
<dbReference type="Pfam" id="PF12536">
    <property type="entry name" value="DUF3734"/>
    <property type="match status" value="1"/>
</dbReference>
<feature type="domain" description="PNPLA" evidence="5">
    <location>
        <begin position="19"/>
        <end position="219"/>
    </location>
</feature>
<dbReference type="PANTHER" id="PTHR14226">
    <property type="entry name" value="NEUROPATHY TARGET ESTERASE/SWISS CHEESE D.MELANOGASTER"/>
    <property type="match status" value="1"/>
</dbReference>
<dbReference type="STRING" id="1612308.SAMN05444581_10976"/>
<dbReference type="Pfam" id="PF01734">
    <property type="entry name" value="Patatin"/>
    <property type="match status" value="1"/>
</dbReference>
<evidence type="ECO:0000256" key="3">
    <source>
        <dbReference type="ARBA" id="ARBA00023098"/>
    </source>
</evidence>
<dbReference type="GO" id="GO:0016787">
    <property type="term" value="F:hydrolase activity"/>
    <property type="evidence" value="ECO:0007669"/>
    <property type="project" value="UniProtKB-UniRule"/>
</dbReference>
<name>A0A1I4A3M1_9HYPH</name>
<feature type="short sequence motif" description="GXSXG" evidence="4">
    <location>
        <begin position="50"/>
        <end position="54"/>
    </location>
</feature>
<evidence type="ECO:0000313" key="7">
    <source>
        <dbReference type="Proteomes" id="UP000198755"/>
    </source>
</evidence>
<evidence type="ECO:0000256" key="1">
    <source>
        <dbReference type="ARBA" id="ARBA00022801"/>
    </source>
</evidence>
<sequence>MTEPQPPKRPSSYDKKVALVLQGGGALGSYQAGVYEALSTSEYQLDWVSGISIGAINAAIIAGNAPDKRVEQLRTFWEMVTSRTPFPLTPNAIVAQDRRIGSLTSLFYGQPGFFAPRALSDWCFGNTPTSFYDTLALKATLEGLVDFDRINSREIDFSVGAVNVRTGNFAYFNNREIRIRPEHVMASGALPPGFPAVEIDGEHYWDGGLVSNTPLQYVLEYIPRRSRLTFQVDLFHARGRVPQNLEEVSERDKDIRYSSRTRAGTDAFRAMHDVRHNVNTLWNKLPDELKATPEARFLYNFGCVTTMDIVQLIYRPTEEQGQAKDYDFGRGTMELRWAQGLSDARETLLASPWLEPMPEEAGARTFDVLGARKAREKLAGRRG</sequence>
<evidence type="ECO:0000256" key="4">
    <source>
        <dbReference type="PROSITE-ProRule" id="PRU01161"/>
    </source>
</evidence>
<organism evidence="6 7">
    <name type="scientific">Methylocapsa palsarum</name>
    <dbReference type="NCBI Taxonomy" id="1612308"/>
    <lineage>
        <taxon>Bacteria</taxon>
        <taxon>Pseudomonadati</taxon>
        <taxon>Pseudomonadota</taxon>
        <taxon>Alphaproteobacteria</taxon>
        <taxon>Hyphomicrobiales</taxon>
        <taxon>Beijerinckiaceae</taxon>
        <taxon>Methylocapsa</taxon>
    </lineage>
</organism>
<feature type="active site" description="Proton acceptor" evidence="4">
    <location>
        <position position="206"/>
    </location>
</feature>
<feature type="short sequence motif" description="GXGXXG" evidence="4">
    <location>
        <begin position="23"/>
        <end position="28"/>
    </location>
</feature>
<evidence type="ECO:0000313" key="6">
    <source>
        <dbReference type="EMBL" id="SFK50982.1"/>
    </source>
</evidence>
<keyword evidence="7" id="KW-1185">Reference proteome</keyword>
<dbReference type="InterPro" id="IPR050301">
    <property type="entry name" value="NTE"/>
</dbReference>
<dbReference type="InterPro" id="IPR016035">
    <property type="entry name" value="Acyl_Trfase/lysoPLipase"/>
</dbReference>
<keyword evidence="1 4" id="KW-0378">Hydrolase</keyword>
<dbReference type="PANTHER" id="PTHR14226:SF57">
    <property type="entry name" value="BLR7027 PROTEIN"/>
    <property type="match status" value="1"/>
</dbReference>
<dbReference type="PROSITE" id="PS51635">
    <property type="entry name" value="PNPLA"/>
    <property type="match status" value="1"/>
</dbReference>
<feature type="short sequence motif" description="DGA/G" evidence="4">
    <location>
        <begin position="206"/>
        <end position="208"/>
    </location>
</feature>
<proteinExistence type="predicted"/>
<feature type="active site" description="Nucleophile" evidence="4">
    <location>
        <position position="52"/>
    </location>
</feature>
<accession>A0A1I4A3M1</accession>
<keyword evidence="2 4" id="KW-0442">Lipid degradation</keyword>
<dbReference type="Gene3D" id="3.40.1090.10">
    <property type="entry name" value="Cytosolic phospholipase A2 catalytic domain"/>
    <property type="match status" value="2"/>
</dbReference>
<dbReference type="InterPro" id="IPR002641">
    <property type="entry name" value="PNPLA_dom"/>
</dbReference>
<protein>
    <submittedName>
        <fullName evidence="6">NTE family protein</fullName>
    </submittedName>
</protein>
<dbReference type="RefSeq" id="WP_244532275.1">
    <property type="nucleotide sequence ID" value="NZ_FOSN01000009.1"/>
</dbReference>
<dbReference type="InterPro" id="IPR021095">
    <property type="entry name" value="DUF3734"/>
</dbReference>
<dbReference type="GO" id="GO:0016042">
    <property type="term" value="P:lipid catabolic process"/>
    <property type="evidence" value="ECO:0007669"/>
    <property type="project" value="UniProtKB-UniRule"/>
</dbReference>
<reference evidence="6 7" key="1">
    <citation type="submission" date="2016-10" db="EMBL/GenBank/DDBJ databases">
        <authorList>
            <person name="de Groot N.N."/>
        </authorList>
    </citation>
    <scope>NUCLEOTIDE SEQUENCE [LARGE SCALE GENOMIC DNA]</scope>
    <source>
        <strain evidence="6 7">NE2</strain>
    </source>
</reference>
<dbReference type="SUPFAM" id="SSF52151">
    <property type="entry name" value="FabD/lysophospholipase-like"/>
    <property type="match status" value="1"/>
</dbReference>
<keyword evidence="3 4" id="KW-0443">Lipid metabolism</keyword>
<gene>
    <name evidence="6" type="ORF">SAMN05444581_10976</name>
</gene>
<dbReference type="AlphaFoldDB" id="A0A1I4A3M1"/>
<dbReference type="Proteomes" id="UP000198755">
    <property type="component" value="Unassembled WGS sequence"/>
</dbReference>
<evidence type="ECO:0000259" key="5">
    <source>
        <dbReference type="PROSITE" id="PS51635"/>
    </source>
</evidence>
<dbReference type="CDD" id="cd07209">
    <property type="entry name" value="Pat_hypo_Ecoli_Z1214_like"/>
    <property type="match status" value="1"/>
</dbReference>
<dbReference type="EMBL" id="FOSN01000009">
    <property type="protein sequence ID" value="SFK50982.1"/>
    <property type="molecule type" value="Genomic_DNA"/>
</dbReference>